<reference evidence="10" key="1">
    <citation type="submission" date="2016-10" db="EMBL/GenBank/DDBJ databases">
        <authorList>
            <person name="de Groot N.N."/>
        </authorList>
    </citation>
    <scope>NUCLEOTIDE SEQUENCE</scope>
</reference>
<evidence type="ECO:0000256" key="3">
    <source>
        <dbReference type="ARBA" id="ARBA00022676"/>
    </source>
</evidence>
<evidence type="ECO:0000256" key="2">
    <source>
        <dbReference type="ARBA" id="ARBA00022475"/>
    </source>
</evidence>
<keyword evidence="7 8" id="KW-0472">Membrane</keyword>
<sequence>MFIFNALFLMLMPDTLLFLLIVPIIFAVDALQTNNSVKNWFILGILIGLAGLSKYTAILFVPPIIIYFISKKRYELFISPKVAIVVALFIVSPVLYWNMQNDWASFAYQSNHVVGSSHINWQGFGQSIVAQLVAYNPFLFTLSFYGLYRAFKSGNDVLFIAALFGTTLLLFFTYSSLYKTALPHWSALFYLLFVPIGTYYLYEKSLSWRRYLKFAIGFGLVLSSLIYIEIATKVIPLPDANSIQLDVYGFEKIMKEANEHIQDPSSEAIGITLWTLASRAIVYNEAYDSEVYLLDDRYDQFDIWETSTPLGKDMIVIDINFAHKDIQAYMICDSVEKLNSFKLLQTNAKDNITLYKCSNYQGIR</sequence>
<feature type="transmembrane region" description="Helical" evidence="8">
    <location>
        <begin position="82"/>
        <end position="99"/>
    </location>
</feature>
<evidence type="ECO:0000259" key="9">
    <source>
        <dbReference type="Pfam" id="PF13231"/>
    </source>
</evidence>
<feature type="transmembrane region" description="Helical" evidence="8">
    <location>
        <begin position="184"/>
        <end position="202"/>
    </location>
</feature>
<dbReference type="EMBL" id="FPHF01000080">
    <property type="protein sequence ID" value="SFV64794.1"/>
    <property type="molecule type" value="Genomic_DNA"/>
</dbReference>
<keyword evidence="2" id="KW-1003">Cell membrane</keyword>
<feature type="transmembrane region" description="Helical" evidence="8">
    <location>
        <begin position="40"/>
        <end position="70"/>
    </location>
</feature>
<evidence type="ECO:0000256" key="8">
    <source>
        <dbReference type="SAM" id="Phobius"/>
    </source>
</evidence>
<gene>
    <name evidence="10" type="ORF">MNB_SM-4-12</name>
</gene>
<name>A0A1W1CGA6_9ZZZZ</name>
<feature type="transmembrane region" description="Helical" evidence="8">
    <location>
        <begin position="119"/>
        <end position="145"/>
    </location>
</feature>
<comment type="subcellular location">
    <subcellularLocation>
        <location evidence="1">Cell membrane</location>
        <topology evidence="1">Multi-pass membrane protein</topology>
    </subcellularLocation>
</comment>
<keyword evidence="5 8" id="KW-0812">Transmembrane</keyword>
<dbReference type="PANTHER" id="PTHR33908:SF11">
    <property type="entry name" value="MEMBRANE PROTEIN"/>
    <property type="match status" value="1"/>
</dbReference>
<dbReference type="AlphaFoldDB" id="A0A1W1CGA6"/>
<dbReference type="Pfam" id="PF13231">
    <property type="entry name" value="PMT_2"/>
    <property type="match status" value="1"/>
</dbReference>
<organism evidence="10">
    <name type="scientific">hydrothermal vent metagenome</name>
    <dbReference type="NCBI Taxonomy" id="652676"/>
    <lineage>
        <taxon>unclassified sequences</taxon>
        <taxon>metagenomes</taxon>
        <taxon>ecological metagenomes</taxon>
    </lineage>
</organism>
<evidence type="ECO:0000313" key="10">
    <source>
        <dbReference type="EMBL" id="SFV64794.1"/>
    </source>
</evidence>
<evidence type="ECO:0000256" key="6">
    <source>
        <dbReference type="ARBA" id="ARBA00022989"/>
    </source>
</evidence>
<dbReference type="GO" id="GO:0008610">
    <property type="term" value="P:lipid biosynthetic process"/>
    <property type="evidence" value="ECO:0007669"/>
    <property type="project" value="UniProtKB-ARBA"/>
</dbReference>
<feature type="transmembrane region" description="Helical" evidence="8">
    <location>
        <begin position="157"/>
        <end position="178"/>
    </location>
</feature>
<feature type="domain" description="Glycosyltransferase RgtA/B/C/D-like" evidence="9">
    <location>
        <begin position="2"/>
        <end position="97"/>
    </location>
</feature>
<feature type="transmembrane region" description="Helical" evidence="8">
    <location>
        <begin position="214"/>
        <end position="235"/>
    </location>
</feature>
<dbReference type="InterPro" id="IPR050297">
    <property type="entry name" value="LipidA_mod_glycosyltrf_83"/>
</dbReference>
<evidence type="ECO:0000256" key="5">
    <source>
        <dbReference type="ARBA" id="ARBA00022692"/>
    </source>
</evidence>
<evidence type="ECO:0000256" key="7">
    <source>
        <dbReference type="ARBA" id="ARBA00023136"/>
    </source>
</evidence>
<evidence type="ECO:0000256" key="1">
    <source>
        <dbReference type="ARBA" id="ARBA00004651"/>
    </source>
</evidence>
<keyword evidence="4" id="KW-0808">Transferase</keyword>
<evidence type="ECO:0000256" key="4">
    <source>
        <dbReference type="ARBA" id="ARBA00022679"/>
    </source>
</evidence>
<keyword evidence="6 8" id="KW-1133">Transmembrane helix</keyword>
<protein>
    <recommendedName>
        <fullName evidence="9">Glycosyltransferase RgtA/B/C/D-like domain-containing protein</fullName>
    </recommendedName>
</protein>
<dbReference type="GO" id="GO:0016763">
    <property type="term" value="F:pentosyltransferase activity"/>
    <property type="evidence" value="ECO:0007669"/>
    <property type="project" value="TreeGrafter"/>
</dbReference>
<keyword evidence="3" id="KW-0328">Glycosyltransferase</keyword>
<accession>A0A1W1CGA6</accession>
<dbReference type="InterPro" id="IPR038731">
    <property type="entry name" value="RgtA/B/C-like"/>
</dbReference>
<proteinExistence type="predicted"/>
<dbReference type="GO" id="GO:0005886">
    <property type="term" value="C:plasma membrane"/>
    <property type="evidence" value="ECO:0007669"/>
    <property type="project" value="UniProtKB-SubCell"/>
</dbReference>
<dbReference type="PANTHER" id="PTHR33908">
    <property type="entry name" value="MANNOSYLTRANSFERASE YKCB-RELATED"/>
    <property type="match status" value="1"/>
</dbReference>